<name>A0A0X8XBR2_HALHR</name>
<organism evidence="1 2">
    <name type="scientific">Halorhodospira halochloris</name>
    <name type="common">Ectothiorhodospira halochloris</name>
    <dbReference type="NCBI Taxonomy" id="1052"/>
    <lineage>
        <taxon>Bacteria</taxon>
        <taxon>Pseudomonadati</taxon>
        <taxon>Pseudomonadota</taxon>
        <taxon>Gammaproteobacteria</taxon>
        <taxon>Chromatiales</taxon>
        <taxon>Ectothiorhodospiraceae</taxon>
        <taxon>Halorhodospira</taxon>
    </lineage>
</organism>
<evidence type="ECO:0000313" key="1">
    <source>
        <dbReference type="EMBL" id="BAU57054.1"/>
    </source>
</evidence>
<evidence type="ECO:0000313" key="2">
    <source>
        <dbReference type="Proteomes" id="UP000218890"/>
    </source>
</evidence>
<dbReference type="AlphaFoldDB" id="A0A0X8XBR2"/>
<reference evidence="1" key="1">
    <citation type="submission" date="2016-02" db="EMBL/GenBank/DDBJ databases">
        <title>Halorhodospira halochloris DSM-1059 complete genome, version 2.</title>
        <authorList>
            <person name="Tsukatani Y."/>
        </authorList>
    </citation>
    <scope>NUCLEOTIDE SEQUENCE</scope>
    <source>
        <strain evidence="1">DSM 1059</strain>
    </source>
</reference>
<accession>A0A0X8XBR2</accession>
<dbReference type="KEGG" id="hhk:HH1059_03770"/>
<dbReference type="RefSeq" id="WP_179948769.1">
    <property type="nucleotide sequence ID" value="NZ_AP017372.2"/>
</dbReference>
<sequence length="161" mass="18555">MRIRRIAILIDGGFFLKRLPKLVEPHFCDTPAATADSARHLCKRHVLRLGHTHKEGEWQIAAKLTKRLLKTRNWVERMEQVFLHGQALPDLNADEQEELARLISAWRDLDQDFLDRNFPDIMNFKARSFHISNSFKPDDESCLHGIAPPVAGLRPITPFLA</sequence>
<dbReference type="EMBL" id="AP017372">
    <property type="protein sequence ID" value="BAU57054.1"/>
    <property type="molecule type" value="Genomic_DNA"/>
</dbReference>
<gene>
    <name evidence="1" type="ORF">HH1059_03770</name>
</gene>
<protein>
    <submittedName>
        <fullName evidence="1">Uncharacterized protein</fullName>
    </submittedName>
</protein>
<proteinExistence type="predicted"/>
<keyword evidence="2" id="KW-1185">Reference proteome</keyword>
<dbReference type="Proteomes" id="UP000218890">
    <property type="component" value="Chromosome"/>
</dbReference>